<protein>
    <submittedName>
        <fullName evidence="3">Uncharacterized protein</fullName>
    </submittedName>
</protein>
<keyword evidence="4" id="KW-1185">Reference proteome</keyword>
<keyword evidence="1" id="KW-0175">Coiled coil</keyword>
<sequence>MKKMSKNYRILDENYPEPEAKRAKTNFFHHCYDCKEQFNPTSKGQKFCAKCFKGRPSVSTMVLSEIVRQKKKLAELAPTYSKLVPEYQPSISSVVVVPNSSKLVDYPAKKNSNLANQQPEDGLTKLKVKVVDQVKMEAKDAVTRSLSSILLAEIDLSSSSDESNNDKKEQGTRMENVTSSQIPTFTVTSDNTCPKSCLLTKQSSIPPVSSHPTPLLKSSSNSKEKSIELQDNSDLSIQNIVPDIPNHNIDFLQVELEDLRIKEEELKQMIKSHAPDNNEISTVKKRIIELESKLSTEKEMLLRKEVEFKTYELASLEAKSVIEVLSEDKDSLCNQVKTISASLEFLRSSCKSAKTVVNEYQQKLKDAEDEGALRDYLITILRKKEERAKIVEDRIKNTVSQIEEVENDLNKINEDLQKKETVHREMLVQLKQVKSELMELRDIHACTEKENKAAQSQMKSLKEANNQERQQKYFELKSQLVEIQEKIESMVFKQLLGIKYDAIRKELDTERESLSQLLSL</sequence>
<proteinExistence type="predicted"/>
<accession>A0A8J2RDF7</accession>
<feature type="coiled-coil region" evidence="1">
    <location>
        <begin position="343"/>
        <end position="486"/>
    </location>
</feature>
<feature type="region of interest" description="Disordered" evidence="2">
    <location>
        <begin position="201"/>
        <end position="227"/>
    </location>
</feature>
<dbReference type="Proteomes" id="UP000789390">
    <property type="component" value="Unassembled WGS sequence"/>
</dbReference>
<gene>
    <name evidence="3" type="ORF">DGAL_LOCUS4725</name>
</gene>
<dbReference type="OrthoDB" id="10383610at2759"/>
<dbReference type="AlphaFoldDB" id="A0A8J2RDF7"/>
<feature type="compositionally biased region" description="Polar residues" evidence="2">
    <location>
        <begin position="201"/>
        <end position="212"/>
    </location>
</feature>
<name>A0A8J2RDF7_9CRUS</name>
<feature type="region of interest" description="Disordered" evidence="2">
    <location>
        <begin position="157"/>
        <end position="182"/>
    </location>
</feature>
<reference evidence="3" key="1">
    <citation type="submission" date="2021-11" db="EMBL/GenBank/DDBJ databases">
        <authorList>
            <person name="Schell T."/>
        </authorList>
    </citation>
    <scope>NUCLEOTIDE SEQUENCE</scope>
    <source>
        <strain evidence="3">M5</strain>
    </source>
</reference>
<evidence type="ECO:0000313" key="4">
    <source>
        <dbReference type="Proteomes" id="UP000789390"/>
    </source>
</evidence>
<evidence type="ECO:0000256" key="1">
    <source>
        <dbReference type="SAM" id="Coils"/>
    </source>
</evidence>
<feature type="compositionally biased region" description="Polar residues" evidence="2">
    <location>
        <begin position="173"/>
        <end position="182"/>
    </location>
</feature>
<evidence type="ECO:0000313" key="3">
    <source>
        <dbReference type="EMBL" id="CAH0102330.1"/>
    </source>
</evidence>
<organism evidence="3 4">
    <name type="scientific">Daphnia galeata</name>
    <dbReference type="NCBI Taxonomy" id="27404"/>
    <lineage>
        <taxon>Eukaryota</taxon>
        <taxon>Metazoa</taxon>
        <taxon>Ecdysozoa</taxon>
        <taxon>Arthropoda</taxon>
        <taxon>Crustacea</taxon>
        <taxon>Branchiopoda</taxon>
        <taxon>Diplostraca</taxon>
        <taxon>Cladocera</taxon>
        <taxon>Anomopoda</taxon>
        <taxon>Daphniidae</taxon>
        <taxon>Daphnia</taxon>
    </lineage>
</organism>
<evidence type="ECO:0000256" key="2">
    <source>
        <dbReference type="SAM" id="MobiDB-lite"/>
    </source>
</evidence>
<dbReference type="EMBL" id="CAKKLH010000079">
    <property type="protein sequence ID" value="CAH0102330.1"/>
    <property type="molecule type" value="Genomic_DNA"/>
</dbReference>
<comment type="caution">
    <text evidence="3">The sequence shown here is derived from an EMBL/GenBank/DDBJ whole genome shotgun (WGS) entry which is preliminary data.</text>
</comment>